<evidence type="ECO:0000259" key="1">
    <source>
        <dbReference type="Pfam" id="PF14392"/>
    </source>
</evidence>
<dbReference type="AlphaFoldDB" id="A0A7J8SL29"/>
<evidence type="ECO:0000313" key="2">
    <source>
        <dbReference type="EMBL" id="MBA0626824.1"/>
    </source>
</evidence>
<protein>
    <recommendedName>
        <fullName evidence="1">Zinc knuckle CX2CX4HX4C domain-containing protein</fullName>
    </recommendedName>
</protein>
<proteinExistence type="predicted"/>
<feature type="non-terminal residue" evidence="2">
    <location>
        <position position="205"/>
    </location>
</feature>
<dbReference type="Proteomes" id="UP000593561">
    <property type="component" value="Unassembled WGS sequence"/>
</dbReference>
<dbReference type="EMBL" id="JABFAC010000010">
    <property type="protein sequence ID" value="MBA0626824.1"/>
    <property type="molecule type" value="Genomic_DNA"/>
</dbReference>
<organism evidence="2 3">
    <name type="scientific">Gossypium davidsonii</name>
    <name type="common">Davidson's cotton</name>
    <name type="synonym">Gossypium klotzschianum subsp. davidsonii</name>
    <dbReference type="NCBI Taxonomy" id="34287"/>
    <lineage>
        <taxon>Eukaryota</taxon>
        <taxon>Viridiplantae</taxon>
        <taxon>Streptophyta</taxon>
        <taxon>Embryophyta</taxon>
        <taxon>Tracheophyta</taxon>
        <taxon>Spermatophyta</taxon>
        <taxon>Magnoliopsida</taxon>
        <taxon>eudicotyledons</taxon>
        <taxon>Gunneridae</taxon>
        <taxon>Pentapetalae</taxon>
        <taxon>rosids</taxon>
        <taxon>malvids</taxon>
        <taxon>Malvales</taxon>
        <taxon>Malvaceae</taxon>
        <taxon>Malvoideae</taxon>
        <taxon>Gossypium</taxon>
    </lineage>
</organism>
<sequence>MEDRMARLCISDGKEEEVMQFGGLSGGTNRLYDCCLVGTFLTASVVQFQAMRNMLANLWHPIAVRDLPPGFYFKAVAKQLGDFIGEFKEEVLGFPNCFSYACFMYEKLTLFCFLCGYLGHSDSFCSIRSRMDVEGLKLIVLRVNLDGKTNVVFRSEWDSKEGRAQDLMIHDLEEISVGAIDGKKRQKKNVFFEKVSESSDSKKKE</sequence>
<accession>A0A7J8SL29</accession>
<evidence type="ECO:0000313" key="3">
    <source>
        <dbReference type="Proteomes" id="UP000593561"/>
    </source>
</evidence>
<dbReference type="Pfam" id="PF14392">
    <property type="entry name" value="zf-CCHC_4"/>
    <property type="match status" value="1"/>
</dbReference>
<reference evidence="2 3" key="1">
    <citation type="journal article" date="2019" name="Genome Biol. Evol.">
        <title>Insights into the evolution of the New World diploid cottons (Gossypium, subgenus Houzingenia) based on genome sequencing.</title>
        <authorList>
            <person name="Grover C.E."/>
            <person name="Arick M.A. 2nd"/>
            <person name="Thrash A."/>
            <person name="Conover J.L."/>
            <person name="Sanders W.S."/>
            <person name="Peterson D.G."/>
            <person name="Frelichowski J.E."/>
            <person name="Scheffler J.A."/>
            <person name="Scheffler B.E."/>
            <person name="Wendel J.F."/>
        </authorList>
    </citation>
    <scope>NUCLEOTIDE SEQUENCE [LARGE SCALE GENOMIC DNA]</scope>
    <source>
        <strain evidence="2">27</strain>
        <tissue evidence="2">Leaf</tissue>
    </source>
</reference>
<gene>
    <name evidence="2" type="ORF">Godav_004417</name>
</gene>
<feature type="domain" description="Zinc knuckle CX2CX4HX4C" evidence="1">
    <location>
        <begin position="103"/>
        <end position="126"/>
    </location>
</feature>
<keyword evidence="3" id="KW-1185">Reference proteome</keyword>
<comment type="caution">
    <text evidence="2">The sequence shown here is derived from an EMBL/GenBank/DDBJ whole genome shotgun (WGS) entry which is preliminary data.</text>
</comment>
<dbReference type="InterPro" id="IPR025836">
    <property type="entry name" value="Zn_knuckle_CX2CX4HX4C"/>
</dbReference>
<name>A0A7J8SL29_GOSDV</name>